<dbReference type="EMBL" id="CP002006">
    <property type="protein sequence ID" value="ADE82163.1"/>
    <property type="molecule type" value="Genomic_DNA"/>
</dbReference>
<feature type="transmembrane region" description="Helical" evidence="1">
    <location>
        <begin position="121"/>
        <end position="138"/>
    </location>
</feature>
<feature type="transmembrane region" description="Helical" evidence="1">
    <location>
        <begin position="27"/>
        <end position="44"/>
    </location>
</feature>
<dbReference type="STRING" id="264731.PRU_0444"/>
<feature type="transmembrane region" description="Helical" evidence="1">
    <location>
        <begin position="158"/>
        <end position="181"/>
    </location>
</feature>
<gene>
    <name evidence="2" type="ordered locus">PRU_0444</name>
</gene>
<dbReference type="Proteomes" id="UP000000927">
    <property type="component" value="Chromosome"/>
</dbReference>
<dbReference type="HOGENOM" id="CLU_085356_0_0_10"/>
<feature type="transmembrane region" description="Helical" evidence="1">
    <location>
        <begin position="98"/>
        <end position="115"/>
    </location>
</feature>
<name>D5EX51_XYLR2</name>
<reference evidence="2 3" key="1">
    <citation type="journal article" date="2010" name="Microb. Ecol.">
        <title>Comparative genome analysis of Prevotella ruminicola and Prevotella bryantii: insights into their environmental niche.</title>
        <authorList>
            <consortium name="North American Consortium for Rumen Bacteria"/>
            <person name="Purushe J."/>
            <person name="Fouts D.E."/>
            <person name="Morrison M."/>
            <person name="White B.A."/>
            <person name="Mackie R.I."/>
            <person name="Coutinho P.M."/>
            <person name="Henrissat B."/>
            <person name="Nelson K.E."/>
        </authorList>
    </citation>
    <scope>NUCLEOTIDE SEQUENCE [LARGE SCALE GENOMIC DNA]</scope>
    <source>
        <strain evidence="3">ATCC 19189 / JCM 8958 / 23</strain>
    </source>
</reference>
<keyword evidence="1" id="KW-0472">Membrane</keyword>
<evidence type="ECO:0000256" key="1">
    <source>
        <dbReference type="SAM" id="Phobius"/>
    </source>
</evidence>
<accession>D5EX51</accession>
<dbReference type="eggNOG" id="ENOG50331EW">
    <property type="taxonomic scope" value="Bacteria"/>
</dbReference>
<organism evidence="2 3">
    <name type="scientific">Xylanibacter ruminicola (strain ATCC 19189 / DSM 19721 / CIP 105475 / JCM 8958 / 23)</name>
    <name type="common">Prevotella ruminicola</name>
    <dbReference type="NCBI Taxonomy" id="264731"/>
    <lineage>
        <taxon>Bacteria</taxon>
        <taxon>Pseudomonadati</taxon>
        <taxon>Bacteroidota</taxon>
        <taxon>Bacteroidia</taxon>
        <taxon>Bacteroidales</taxon>
        <taxon>Prevotellaceae</taxon>
        <taxon>Xylanibacter</taxon>
    </lineage>
</organism>
<keyword evidence="3" id="KW-1185">Reference proteome</keyword>
<sequence>MRIYPYLTFFIPGYYTLRTRHSSTKGVVRFILTYFLPIFLFLVWREYSIVNLLLGFLLVYVLYEVGYIENDCETIKKESNPTLRLKSTEYQLYEKHRISIYTGKIVAAVLIAALLYVRRVNLLICLFSFILIPSYLVYNRIRCKWNLVLHAWLMFVRYYAPILISLGVFFSKDAIAILFVYPVRVMIELSVKGKFGGYENIIVKRFLLHEYSNFQQYRFRYYSFTTLFMLLLLWMKIIDMPIFFIYFYYLMFTIFSMRLPN</sequence>
<keyword evidence="1" id="KW-1133">Transmembrane helix</keyword>
<proteinExistence type="predicted"/>
<feature type="transmembrane region" description="Helical" evidence="1">
    <location>
        <begin position="50"/>
        <end position="68"/>
    </location>
</feature>
<evidence type="ECO:0000313" key="2">
    <source>
        <dbReference type="EMBL" id="ADE82163.1"/>
    </source>
</evidence>
<keyword evidence="1" id="KW-0812">Transmembrane</keyword>
<protein>
    <submittedName>
        <fullName evidence="2">WbuO protein</fullName>
    </submittedName>
</protein>
<dbReference type="KEGG" id="pru:PRU_0444"/>
<evidence type="ECO:0000313" key="3">
    <source>
        <dbReference type="Proteomes" id="UP000000927"/>
    </source>
</evidence>
<dbReference type="AlphaFoldDB" id="D5EX51"/>